<sequence>MLPPFLILNLVLATFLSNMFLCQTCSREFEHINSYNKHQIEHRNDDKVQIACRYSECNVISVSYLGFKQHLLREHKNADEGWYKCRYKDCKFVCINIDILKNHYSQHVQQTIDGIVCPFCISANKKCSSKASYNVHVTKFHNELYKSHSFSPTDEILEELNLSAQASLSESVNQNVPLSSNLPETESDRSTSSPYRITNETEDSNVSNFTQCFVDTGKGSCSEIIHDLPYFDYSSPVDSFPLVEIESEVRASTSCQSTSTTIPGNSKTTQHASKGERKRCSEMTTRNSKKFCTNPTITNHRRVLAPNQNVKSDTIKQYARILISLTSESHATEPVIQTMIDNNYQIFENCKDHFYESISNSELGDRDKQCILDGFKESFAPMSEMFDPKSGCFRSTFMRNKYFDTNFDYVPPQRIFICNPNGEVTEFNYSYVPIFETLKVMLKNKEIREYCINSNVTSNSSGFFDIKDGNVVKDNVFFQQKNVILLGIFQDAFEICSPIGYHKKKHKMIGFYFTILNLPTHLRSKLKNIKLLLLCKETYQKEYGWHEILRILIQDLKRLETEGVTIDCGNGEFVNFKGSIVVVFGDNLGSHSIGGFCESFNEILYICRDCDMTMTEFLQNPLVVKPFRTLEDYDKCVSEVSKTKKTHVKGIKNRSRFDELEHFKVMNPGLPPCLDHDIYEGTASQIRRFINIFPVIVADAMKKRAYSDPVWKMVLALRNVCSLASASAMSDGQVSLFKTYCEEYIQLRRECFPKVKLRPKHKYLMHYFNLIHHFGPLSKNSTLRFEAKHNYFKQSAKQIQNYKDITQTLAVHHERMQSINDNSCTLFCESFMSKKYDINDYDHNVSAILHEYFGPQLVNQLLICGKITFCGTSYEKDMMLCVDKSEYGNFVKCKVLLILVSLDHSEIFFLGNTDEIIKCNDFGVYEIVEYAGQEMRCKGLSIFSHSSLLSPEPFLQTEIQSVPVLLAKYEPFDPQL</sequence>
<name>A0ACC2NMS9_9HYME</name>
<protein>
    <submittedName>
        <fullName evidence="1">Uncharacterized protein</fullName>
    </submittedName>
</protein>
<evidence type="ECO:0000313" key="2">
    <source>
        <dbReference type="Proteomes" id="UP001239111"/>
    </source>
</evidence>
<evidence type="ECO:0000313" key="1">
    <source>
        <dbReference type="EMBL" id="KAJ8671532.1"/>
    </source>
</evidence>
<accession>A0ACC2NMS9</accession>
<reference evidence="1" key="1">
    <citation type="submission" date="2023-04" db="EMBL/GenBank/DDBJ databases">
        <title>A chromosome-level genome assembly of the parasitoid wasp Eretmocerus hayati.</title>
        <authorList>
            <person name="Zhong Y."/>
            <person name="Liu S."/>
            <person name="Liu Y."/>
        </authorList>
    </citation>
    <scope>NUCLEOTIDE SEQUENCE</scope>
    <source>
        <strain evidence="1">ZJU_SS_LIU_2023</strain>
    </source>
</reference>
<comment type="caution">
    <text evidence="1">The sequence shown here is derived from an EMBL/GenBank/DDBJ whole genome shotgun (WGS) entry which is preliminary data.</text>
</comment>
<proteinExistence type="predicted"/>
<dbReference type="Proteomes" id="UP001239111">
    <property type="component" value="Chromosome 3"/>
</dbReference>
<dbReference type="EMBL" id="CM056743">
    <property type="protein sequence ID" value="KAJ8671532.1"/>
    <property type="molecule type" value="Genomic_DNA"/>
</dbReference>
<organism evidence="1 2">
    <name type="scientific">Eretmocerus hayati</name>
    <dbReference type="NCBI Taxonomy" id="131215"/>
    <lineage>
        <taxon>Eukaryota</taxon>
        <taxon>Metazoa</taxon>
        <taxon>Ecdysozoa</taxon>
        <taxon>Arthropoda</taxon>
        <taxon>Hexapoda</taxon>
        <taxon>Insecta</taxon>
        <taxon>Pterygota</taxon>
        <taxon>Neoptera</taxon>
        <taxon>Endopterygota</taxon>
        <taxon>Hymenoptera</taxon>
        <taxon>Apocrita</taxon>
        <taxon>Proctotrupomorpha</taxon>
        <taxon>Chalcidoidea</taxon>
        <taxon>Aphelinidae</taxon>
        <taxon>Aphelininae</taxon>
        <taxon>Eretmocerus</taxon>
    </lineage>
</organism>
<keyword evidence="2" id="KW-1185">Reference proteome</keyword>
<gene>
    <name evidence="1" type="ORF">QAD02_002791</name>
</gene>